<proteinExistence type="predicted"/>
<comment type="caution">
    <text evidence="2">The sequence shown here is derived from an EMBL/GenBank/DDBJ whole genome shotgun (WGS) entry which is preliminary data.</text>
</comment>
<feature type="region of interest" description="Disordered" evidence="1">
    <location>
        <begin position="369"/>
        <end position="401"/>
    </location>
</feature>
<feature type="compositionally biased region" description="Low complexity" evidence="1">
    <location>
        <begin position="383"/>
        <end position="401"/>
    </location>
</feature>
<accession>A0ABQ9HI46</accession>
<dbReference type="Proteomes" id="UP001159363">
    <property type="component" value="Chromosome 4"/>
</dbReference>
<feature type="compositionally biased region" description="Basic and acidic residues" evidence="1">
    <location>
        <begin position="68"/>
        <end position="83"/>
    </location>
</feature>
<dbReference type="EMBL" id="JARBHB010000005">
    <property type="protein sequence ID" value="KAJ8883927.1"/>
    <property type="molecule type" value="Genomic_DNA"/>
</dbReference>
<protein>
    <recommendedName>
        <fullName evidence="4">t-SNARE coiled-coil homology domain-containing protein</fullName>
    </recommendedName>
</protein>
<evidence type="ECO:0000313" key="2">
    <source>
        <dbReference type="EMBL" id="KAJ8883927.1"/>
    </source>
</evidence>
<sequence>MDEHIMSAQRQIIDRLNVVSAQNEENLKGLKDSTDHTFATSISHLATKTNIQNYGRDKLDALQQMPGQDRDIASPPQLKRDPTSRVNEQQSQGCQPFHFSLLVEGNSFSSAKRYESLIKLLASNLGEPGSLSGGIAPRIFARGNRAGQCRCSAHFLWALPFLHVLAHRCCSILTSNTDSSDLKTSKLNSRRNISTFSTLHGSTNKAREPRTHNYGHSGFSHVVIVPDDAVDRWFPPPFHSGAAPYSPQSPTSALKTSILRTAQISSLHLNRNRNNAVVTGRGETNSSKLRSAARTRAIFFAVLAQRNTFFDPLAIEWCNIILNVDDRFGAAMPNCVSPDFVAIGFYGLPPTTAARPELLGVTGVLPEWEGGSRNSSEDKPGAHAHAGTHARALAATASEAR</sequence>
<evidence type="ECO:0008006" key="4">
    <source>
        <dbReference type="Google" id="ProtNLM"/>
    </source>
</evidence>
<evidence type="ECO:0000256" key="1">
    <source>
        <dbReference type="SAM" id="MobiDB-lite"/>
    </source>
</evidence>
<feature type="region of interest" description="Disordered" evidence="1">
    <location>
        <begin position="67"/>
        <end position="92"/>
    </location>
</feature>
<organism evidence="2 3">
    <name type="scientific">Dryococelus australis</name>
    <dbReference type="NCBI Taxonomy" id="614101"/>
    <lineage>
        <taxon>Eukaryota</taxon>
        <taxon>Metazoa</taxon>
        <taxon>Ecdysozoa</taxon>
        <taxon>Arthropoda</taxon>
        <taxon>Hexapoda</taxon>
        <taxon>Insecta</taxon>
        <taxon>Pterygota</taxon>
        <taxon>Neoptera</taxon>
        <taxon>Polyneoptera</taxon>
        <taxon>Phasmatodea</taxon>
        <taxon>Verophasmatodea</taxon>
        <taxon>Anareolatae</taxon>
        <taxon>Phasmatidae</taxon>
        <taxon>Eurycanthinae</taxon>
        <taxon>Dryococelus</taxon>
    </lineage>
</organism>
<keyword evidence="3" id="KW-1185">Reference proteome</keyword>
<name>A0ABQ9HI46_9NEOP</name>
<reference evidence="2 3" key="1">
    <citation type="submission" date="2023-02" db="EMBL/GenBank/DDBJ databases">
        <title>LHISI_Scaffold_Assembly.</title>
        <authorList>
            <person name="Stuart O.P."/>
            <person name="Cleave R."/>
            <person name="Magrath M.J.L."/>
            <person name="Mikheyev A.S."/>
        </authorList>
    </citation>
    <scope>NUCLEOTIDE SEQUENCE [LARGE SCALE GENOMIC DNA]</scope>
    <source>
        <strain evidence="2">Daus_M_001</strain>
        <tissue evidence="2">Leg muscle</tissue>
    </source>
</reference>
<gene>
    <name evidence="2" type="ORF">PR048_015782</name>
</gene>
<evidence type="ECO:0000313" key="3">
    <source>
        <dbReference type="Proteomes" id="UP001159363"/>
    </source>
</evidence>